<gene>
    <name evidence="1" type="ORF">HMPREF0077_0384</name>
</gene>
<dbReference type="RefSeq" id="WP_004836081.1">
    <property type="nucleotide sequence ID" value="NZ_GG666295.1"/>
</dbReference>
<accession>C2CFX4</accession>
<dbReference type="HOGENOM" id="CLU_066432_0_0_9"/>
<reference evidence="1 2" key="1">
    <citation type="submission" date="2009-01" db="EMBL/GenBank/DDBJ databases">
        <authorList>
            <person name="Qin X."/>
            <person name="Bachman B."/>
            <person name="Battles P."/>
            <person name="Bell A."/>
            <person name="Bess C."/>
            <person name="Bickham C."/>
            <person name="Chaboub L."/>
            <person name="Chen D."/>
            <person name="Coyle M."/>
            <person name="Deiros D.R."/>
            <person name="Dinh H."/>
            <person name="Forbes L."/>
            <person name="Fowler G."/>
            <person name="Francisco L."/>
            <person name="Fu Q."/>
            <person name="Gubbala S."/>
            <person name="Hale W."/>
            <person name="Han Y."/>
            <person name="Hemphill L."/>
            <person name="Highlander S.K."/>
            <person name="Hirani K."/>
            <person name="Hogues M."/>
            <person name="Jackson L."/>
            <person name="Jakkamsetti A."/>
            <person name="Javaid M."/>
            <person name="Jiang H."/>
            <person name="Korchina V."/>
            <person name="Kovar C."/>
            <person name="Lara F."/>
            <person name="Lee S."/>
            <person name="Mata R."/>
            <person name="Mathew T."/>
            <person name="Moen C."/>
            <person name="Morales K."/>
            <person name="Munidasa M."/>
            <person name="Nazareth L."/>
            <person name="Ngo R."/>
            <person name="Nguyen L."/>
            <person name="Okwuonu G."/>
            <person name="Ongeri F."/>
            <person name="Patil S."/>
            <person name="Petrosino J."/>
            <person name="Pham C."/>
            <person name="Pham P."/>
            <person name="Pu L.-L."/>
            <person name="Puazo M."/>
            <person name="Raj R."/>
            <person name="Reid J."/>
            <person name="Rouhana J."/>
            <person name="Saada N."/>
            <person name="Shang Y."/>
            <person name="Simmons D."/>
            <person name="Thornton R."/>
            <person name="Warren J."/>
            <person name="Weissenberger G."/>
            <person name="Zhang J."/>
            <person name="Zhang L."/>
            <person name="Zhou C."/>
            <person name="Zhu D."/>
            <person name="Muzny D."/>
            <person name="Worley K."/>
            <person name="Gibbs R."/>
        </authorList>
    </citation>
    <scope>NUCLEOTIDE SEQUENCE [LARGE SCALE GENOMIC DNA]</scope>
    <source>
        <strain evidence="1 2">ATCC 35098</strain>
    </source>
</reference>
<dbReference type="EMBL" id="ACGC01000014">
    <property type="protein sequence ID" value="EEI83502.1"/>
    <property type="molecule type" value="Genomic_DNA"/>
</dbReference>
<dbReference type="Proteomes" id="UP000003744">
    <property type="component" value="Unassembled WGS sequence"/>
</dbReference>
<keyword evidence="1" id="KW-0946">Virion</keyword>
<dbReference type="eggNOG" id="COG1106">
    <property type="taxonomic scope" value="Bacteria"/>
</dbReference>
<organism evidence="1 2">
    <name type="scientific">Anaerococcus tetradius ATCC 35098</name>
    <dbReference type="NCBI Taxonomy" id="525255"/>
    <lineage>
        <taxon>Bacteria</taxon>
        <taxon>Bacillati</taxon>
        <taxon>Bacillota</taxon>
        <taxon>Tissierellia</taxon>
        <taxon>Tissierellales</taxon>
        <taxon>Peptoniphilaceae</taxon>
        <taxon>Anaerococcus</taxon>
    </lineage>
</organism>
<name>C2CFX4_9FIRM</name>
<proteinExistence type="predicted"/>
<dbReference type="AlphaFoldDB" id="C2CFX4"/>
<sequence>MPKLFDKTYFNAEVFEKYVDTIERERTNELLTSSAIVERADLKTRMDEQVGGNIIVTPIAGILSGQADNYDGLTDIKSDSTNTFYQKRVVIGRAHSWTEKDFVFDITGGHDPMRTVANQLLDWWADLKQDSLLAILEGIFSMTKAEDKKFVDAHTYKDRVFGQVTLNNALQQAFGARKKNFAAAIMNSAVATQLENLNLIQYAKYTDSRGIERPMALANLNGRPIIIDDSLPVSKEGEYTTYIFGQGAFEYTKAGAKVPYETDRNPMKNGGEDTLYTRDRFCYAPRGISFTEASMASLSPTDDELRKGANWEVVKNADGTFPLNQIPIARVLTKLEALKPADGETANPAA</sequence>
<keyword evidence="1" id="KW-0167">Capsid protein</keyword>
<evidence type="ECO:0000313" key="2">
    <source>
        <dbReference type="Proteomes" id="UP000003744"/>
    </source>
</evidence>
<protein>
    <submittedName>
        <fullName evidence="1">Prophage LambdaCh01, coat protein</fullName>
    </submittedName>
</protein>
<comment type="caution">
    <text evidence="1">The sequence shown here is derived from an EMBL/GenBank/DDBJ whole genome shotgun (WGS) entry which is preliminary data.</text>
</comment>
<evidence type="ECO:0000313" key="1">
    <source>
        <dbReference type="EMBL" id="EEI83502.1"/>
    </source>
</evidence>